<dbReference type="AlphaFoldDB" id="A0A316WDU0"/>
<feature type="signal peptide" evidence="2">
    <location>
        <begin position="1"/>
        <end position="20"/>
    </location>
</feature>
<dbReference type="GO" id="GO:0003700">
    <property type="term" value="F:DNA-binding transcription factor activity"/>
    <property type="evidence" value="ECO:0007669"/>
    <property type="project" value="InterPro"/>
</dbReference>
<protein>
    <submittedName>
        <fullName evidence="4">AraC family transcriptional regulator</fullName>
    </submittedName>
</protein>
<keyword evidence="5" id="KW-1185">Reference proteome</keyword>
<dbReference type="OrthoDB" id="5295174at2"/>
<evidence type="ECO:0000313" key="4">
    <source>
        <dbReference type="EMBL" id="PWN59602.1"/>
    </source>
</evidence>
<feature type="transmembrane region" description="Helical" evidence="1">
    <location>
        <begin position="327"/>
        <end position="348"/>
    </location>
</feature>
<keyword evidence="1" id="KW-1133">Transmembrane helix</keyword>
<evidence type="ECO:0000313" key="5">
    <source>
        <dbReference type="Proteomes" id="UP000236182"/>
    </source>
</evidence>
<proteinExistence type="predicted"/>
<dbReference type="Gene3D" id="1.10.10.60">
    <property type="entry name" value="Homeodomain-like"/>
    <property type="match status" value="2"/>
</dbReference>
<dbReference type="SMART" id="SM00342">
    <property type="entry name" value="HTH_ARAC"/>
    <property type="match status" value="1"/>
</dbReference>
<feature type="domain" description="HTH araC/xylS-type" evidence="3">
    <location>
        <begin position="388"/>
        <end position="496"/>
    </location>
</feature>
<dbReference type="InterPro" id="IPR011990">
    <property type="entry name" value="TPR-like_helical_dom_sf"/>
</dbReference>
<dbReference type="SMART" id="SM00028">
    <property type="entry name" value="TPR"/>
    <property type="match status" value="4"/>
</dbReference>
<dbReference type="SUPFAM" id="SSF48452">
    <property type="entry name" value="TPR-like"/>
    <property type="match status" value="1"/>
</dbReference>
<keyword evidence="2" id="KW-0732">Signal</keyword>
<dbReference type="RefSeq" id="WP_109623927.1">
    <property type="nucleotide sequence ID" value="NZ_PPEI02000010.1"/>
</dbReference>
<dbReference type="GO" id="GO:0043565">
    <property type="term" value="F:sequence-specific DNA binding"/>
    <property type="evidence" value="ECO:0007669"/>
    <property type="project" value="InterPro"/>
</dbReference>
<comment type="caution">
    <text evidence="4">The sequence shown here is derived from an EMBL/GenBank/DDBJ whole genome shotgun (WGS) entry which is preliminary data.</text>
</comment>
<dbReference type="PROSITE" id="PS01124">
    <property type="entry name" value="HTH_ARAC_FAMILY_2"/>
    <property type="match status" value="1"/>
</dbReference>
<dbReference type="InterPro" id="IPR019734">
    <property type="entry name" value="TPR_rpt"/>
</dbReference>
<evidence type="ECO:0000259" key="3">
    <source>
        <dbReference type="PROSITE" id="PS01124"/>
    </source>
</evidence>
<dbReference type="Proteomes" id="UP000236182">
    <property type="component" value="Unassembled WGS sequence"/>
</dbReference>
<feature type="chain" id="PRO_5016367347" evidence="2">
    <location>
        <begin position="21"/>
        <end position="500"/>
    </location>
</feature>
<evidence type="ECO:0000256" key="2">
    <source>
        <dbReference type="SAM" id="SignalP"/>
    </source>
</evidence>
<evidence type="ECO:0000256" key="1">
    <source>
        <dbReference type="SAM" id="Phobius"/>
    </source>
</evidence>
<gene>
    <name evidence="4" type="ORF">C1638_021185</name>
</gene>
<organism evidence="4 5">
    <name type="scientific">Chryseobacterium oncorhynchi</name>
    <dbReference type="NCBI Taxonomy" id="741074"/>
    <lineage>
        <taxon>Bacteria</taxon>
        <taxon>Pseudomonadati</taxon>
        <taxon>Bacteroidota</taxon>
        <taxon>Flavobacteriia</taxon>
        <taxon>Flavobacteriales</taxon>
        <taxon>Weeksellaceae</taxon>
        <taxon>Chryseobacterium group</taxon>
        <taxon>Chryseobacterium</taxon>
    </lineage>
</organism>
<dbReference type="InterPro" id="IPR018060">
    <property type="entry name" value="HTH_AraC"/>
</dbReference>
<dbReference type="Gene3D" id="1.25.40.10">
    <property type="entry name" value="Tetratricopeptide repeat domain"/>
    <property type="match status" value="2"/>
</dbReference>
<dbReference type="EMBL" id="PPEI02000010">
    <property type="protein sequence ID" value="PWN59602.1"/>
    <property type="molecule type" value="Genomic_DNA"/>
</dbReference>
<name>A0A316WDU0_9FLAO</name>
<keyword evidence="1" id="KW-0472">Membrane</keyword>
<accession>A0A316WDU0</accession>
<keyword evidence="1" id="KW-0812">Transmembrane</keyword>
<sequence>MKSILFILLFLASFALPAQNRDDFNKVYSKTYIKISHNDFKKAMSIADSLYSASEEPYFKAKSLMLSATLLQEAGEVKKAVDYASKAEEICENSNDHVQSAEIYGFLATQYRRLKLYDQSISYIQKASEQAGYIEDTNVRNTITGLIMQEHANYEIDQKNYKKAILLIEKSQACFIKNKANKELFLASNERLLADCLYYLTEYDASLHHYTTALKLLNKFPDNFLKGFIYNGISAVYIKKRNIKEAKNYINLTQKIAEKTQYLDLKKEIYKTSQEYYILEHNIEKFSQLKKKEDVISEAISEKKNTFINSEQTKLLDTNKTLHQNNLFLILASGGTLTLLGILSFFYYKKSNLVKSKISQLESSLKNMTKVNRKTTENIKTIKPHVEKKILKKLEVFENSEMFLKKNVSLSALATYCDTNTKYLSIVINAHKQKDFNNYINELRIKHLVNKIRTEPQYLKYKIVSLAELAGFSTQSKFIEAFKKEMVVTPSVFIKSLEKI</sequence>
<reference evidence="4" key="1">
    <citation type="submission" date="2018-04" db="EMBL/GenBank/DDBJ databases">
        <title>Draft Genome Sequences of Chryseobacterium lactis NCTC11390T isolated from milk, Chryseobacterium oncorhynchi 701B-08T from rainbow trout, and Chryseobacterium viscerum 687B-08T from diseased fish.</title>
        <authorList>
            <person name="Jeong J.-J."/>
            <person name="Lee Y.J."/>
            <person name="Pathiraja D."/>
            <person name="Park B."/>
            <person name="Choi I.-G."/>
            <person name="Kim K.D."/>
        </authorList>
    </citation>
    <scope>NUCLEOTIDE SEQUENCE [LARGE SCALE GENOMIC DNA]</scope>
    <source>
        <strain evidence="4">701B-08</strain>
    </source>
</reference>